<dbReference type="RefSeq" id="WP_108622942.1">
    <property type="nucleotide sequence ID" value="NZ_CP028901.1"/>
</dbReference>
<organism evidence="2 3">
    <name type="scientific">Orrella marina</name>
    <dbReference type="NCBI Taxonomy" id="2163011"/>
    <lineage>
        <taxon>Bacteria</taxon>
        <taxon>Pseudomonadati</taxon>
        <taxon>Pseudomonadota</taxon>
        <taxon>Betaproteobacteria</taxon>
        <taxon>Burkholderiales</taxon>
        <taxon>Alcaligenaceae</taxon>
        <taxon>Orrella</taxon>
    </lineage>
</organism>
<protein>
    <submittedName>
        <fullName evidence="2">Phosphotransferase family protein</fullName>
    </submittedName>
</protein>
<dbReference type="PANTHER" id="PTHR47829:SF3">
    <property type="entry name" value="AMINOGLYCOSIDE PHOSPHOTRANSFERASE DOMAIN-CONTAINING PROTEIN"/>
    <property type="match status" value="1"/>
</dbReference>
<name>A0A2R4XNV5_9BURK</name>
<accession>A0A2R4XNV5</accession>
<evidence type="ECO:0000259" key="1">
    <source>
        <dbReference type="Pfam" id="PF01636"/>
    </source>
</evidence>
<dbReference type="Gene3D" id="3.30.200.20">
    <property type="entry name" value="Phosphorylase Kinase, domain 1"/>
    <property type="match status" value="1"/>
</dbReference>
<dbReference type="InterPro" id="IPR052898">
    <property type="entry name" value="ACAD10-like"/>
</dbReference>
<dbReference type="InterPro" id="IPR011009">
    <property type="entry name" value="Kinase-like_dom_sf"/>
</dbReference>
<reference evidence="2 3" key="1">
    <citation type="submission" date="2018-04" db="EMBL/GenBank/DDBJ databases">
        <title>Bordetella sp. HZ20 isolated from seawater.</title>
        <authorList>
            <person name="Sun C."/>
        </authorList>
    </citation>
    <scope>NUCLEOTIDE SEQUENCE [LARGE SCALE GENOMIC DNA]</scope>
    <source>
        <strain evidence="2 3">HZ20</strain>
    </source>
</reference>
<dbReference type="EMBL" id="CP028901">
    <property type="protein sequence ID" value="AWB35486.1"/>
    <property type="molecule type" value="Genomic_DNA"/>
</dbReference>
<keyword evidence="3" id="KW-1185">Reference proteome</keyword>
<dbReference type="CDD" id="cd05154">
    <property type="entry name" value="ACAD10_11_N-like"/>
    <property type="match status" value="1"/>
</dbReference>
<dbReference type="Pfam" id="PF01636">
    <property type="entry name" value="APH"/>
    <property type="match status" value="1"/>
</dbReference>
<dbReference type="InterPro" id="IPR002575">
    <property type="entry name" value="Aminoglycoside_PTrfase"/>
</dbReference>
<dbReference type="SUPFAM" id="SSF56112">
    <property type="entry name" value="Protein kinase-like (PK-like)"/>
    <property type="match status" value="1"/>
</dbReference>
<dbReference type="GO" id="GO:0016740">
    <property type="term" value="F:transferase activity"/>
    <property type="evidence" value="ECO:0007669"/>
    <property type="project" value="UniProtKB-KW"/>
</dbReference>
<dbReference type="OrthoDB" id="3806873at2"/>
<keyword evidence="2" id="KW-0808">Transferase</keyword>
<dbReference type="AlphaFoldDB" id="A0A2R4XNV5"/>
<dbReference type="InterPro" id="IPR041726">
    <property type="entry name" value="ACAD10_11_N"/>
</dbReference>
<evidence type="ECO:0000313" key="2">
    <source>
        <dbReference type="EMBL" id="AWB35486.1"/>
    </source>
</evidence>
<dbReference type="Gene3D" id="3.90.1200.10">
    <property type="match status" value="1"/>
</dbReference>
<dbReference type="Proteomes" id="UP000244571">
    <property type="component" value="Chromosome"/>
</dbReference>
<gene>
    <name evidence="2" type="ORF">DBV39_19005</name>
</gene>
<sequence length="341" mass="37913">MNDAAVQRLAAYLGDLGLATNGPLQVTVLSGGQSNPTYRVVAGSDTYVLRKKPPGKLLPGAHAIDREYRVMKALAGTEVPVPEMLAYCEDESVLGTAFYLMPFLDGRVYFDQTLPDLSPADRRAFYLDMNRVMAALHRVDPAAIGLADYGKAGNYFARQIGRWSRQYQEDPGDRIPEIELLIDWLGSRIPAGEDARIVHGDYRLDNVMLDPAAPRVIAVLDWELSTLGHPLADFSYHCMSWHIPPSLWRGIGGLDLQALGIPEQDEYIDLYVKATGLTQAREHWDFYLAYNFFRIAAILHGIGQRARKGNAASDDAMEMAARAQPLAALGWQFAQQYDAQR</sequence>
<proteinExistence type="predicted"/>
<feature type="domain" description="Aminoglycoside phosphotransferase" evidence="1">
    <location>
        <begin position="26"/>
        <end position="245"/>
    </location>
</feature>
<dbReference type="PANTHER" id="PTHR47829">
    <property type="entry name" value="HYDROLASE, PUTATIVE (AFU_ORTHOLOGUE AFUA_1G12880)-RELATED"/>
    <property type="match status" value="1"/>
</dbReference>
<evidence type="ECO:0000313" key="3">
    <source>
        <dbReference type="Proteomes" id="UP000244571"/>
    </source>
</evidence>
<dbReference type="KEGG" id="boz:DBV39_19005"/>